<accession>A0A4R6DQW0</accession>
<dbReference type="AlphaFoldDB" id="A0A4R6DQW0"/>
<evidence type="ECO:0000313" key="6">
    <source>
        <dbReference type="Proteomes" id="UP000295530"/>
    </source>
</evidence>
<name>A0A4R6DQW0_SCAGO</name>
<dbReference type="PROSITE" id="PS50088">
    <property type="entry name" value="ANK_REPEAT"/>
    <property type="match status" value="2"/>
</dbReference>
<organism evidence="5 6">
    <name type="scientific">Scandinavium goeteborgense</name>
    <dbReference type="NCBI Taxonomy" id="1851514"/>
    <lineage>
        <taxon>Bacteria</taxon>
        <taxon>Pseudomonadati</taxon>
        <taxon>Pseudomonadota</taxon>
        <taxon>Gammaproteobacteria</taxon>
        <taxon>Enterobacterales</taxon>
        <taxon>Enterobacteriaceae</taxon>
        <taxon>Scandinavium</taxon>
    </lineage>
</organism>
<keyword evidence="4" id="KW-0732">Signal</keyword>
<keyword evidence="6" id="KW-1185">Reference proteome</keyword>
<evidence type="ECO:0000256" key="3">
    <source>
        <dbReference type="PROSITE-ProRule" id="PRU00023"/>
    </source>
</evidence>
<reference evidence="5 6" key="1">
    <citation type="submission" date="2019-03" db="EMBL/GenBank/DDBJ databases">
        <title>Genomic analyses of the natural microbiome of Caenorhabditis elegans.</title>
        <authorList>
            <person name="Samuel B."/>
        </authorList>
    </citation>
    <scope>NUCLEOTIDE SEQUENCE [LARGE SCALE GENOMIC DNA]</scope>
    <source>
        <strain evidence="5 6">BIGb0156</strain>
    </source>
</reference>
<dbReference type="SUPFAM" id="SSF48403">
    <property type="entry name" value="Ankyrin repeat"/>
    <property type="match status" value="1"/>
</dbReference>
<feature type="chain" id="PRO_5020457537" evidence="4">
    <location>
        <begin position="22"/>
        <end position="180"/>
    </location>
</feature>
<evidence type="ECO:0000256" key="2">
    <source>
        <dbReference type="ARBA" id="ARBA00023043"/>
    </source>
</evidence>
<feature type="repeat" description="ANK" evidence="3">
    <location>
        <begin position="55"/>
        <end position="87"/>
    </location>
</feature>
<dbReference type="PROSITE" id="PS50297">
    <property type="entry name" value="ANK_REP_REGION"/>
    <property type="match status" value="2"/>
</dbReference>
<dbReference type="Gene3D" id="1.25.40.20">
    <property type="entry name" value="Ankyrin repeat-containing domain"/>
    <property type="match status" value="1"/>
</dbReference>
<comment type="caution">
    <text evidence="5">The sequence shown here is derived from an EMBL/GenBank/DDBJ whole genome shotgun (WGS) entry which is preliminary data.</text>
</comment>
<dbReference type="SMART" id="SM00248">
    <property type="entry name" value="ANK"/>
    <property type="match status" value="4"/>
</dbReference>
<evidence type="ECO:0000313" key="5">
    <source>
        <dbReference type="EMBL" id="TDN47441.1"/>
    </source>
</evidence>
<dbReference type="Pfam" id="PF00023">
    <property type="entry name" value="Ank"/>
    <property type="match status" value="1"/>
</dbReference>
<dbReference type="PANTHER" id="PTHR24124">
    <property type="entry name" value="ANKYRIN REPEAT FAMILY A"/>
    <property type="match status" value="1"/>
</dbReference>
<dbReference type="RefSeq" id="WP_166665258.1">
    <property type="nucleotide sequence ID" value="NZ_SNVX01000032.1"/>
</dbReference>
<dbReference type="InterPro" id="IPR036770">
    <property type="entry name" value="Ankyrin_rpt-contain_sf"/>
</dbReference>
<dbReference type="PANTHER" id="PTHR24124:SF15">
    <property type="entry name" value="LP07441P"/>
    <property type="match status" value="1"/>
</dbReference>
<proteinExistence type="predicted"/>
<keyword evidence="2 3" id="KW-0040">ANK repeat</keyword>
<keyword evidence="1" id="KW-0677">Repeat</keyword>
<dbReference type="Pfam" id="PF12796">
    <property type="entry name" value="Ank_2"/>
    <property type="match status" value="1"/>
</dbReference>
<dbReference type="GO" id="GO:0010468">
    <property type="term" value="P:regulation of gene expression"/>
    <property type="evidence" value="ECO:0007669"/>
    <property type="project" value="TreeGrafter"/>
</dbReference>
<dbReference type="EMBL" id="SNVX01000032">
    <property type="protein sequence ID" value="TDN47441.1"/>
    <property type="molecule type" value="Genomic_DNA"/>
</dbReference>
<evidence type="ECO:0000256" key="1">
    <source>
        <dbReference type="ARBA" id="ARBA00022737"/>
    </source>
</evidence>
<dbReference type="Proteomes" id="UP000295530">
    <property type="component" value="Unassembled WGS sequence"/>
</dbReference>
<feature type="signal peptide" evidence="4">
    <location>
        <begin position="1"/>
        <end position="21"/>
    </location>
</feature>
<dbReference type="InterPro" id="IPR002110">
    <property type="entry name" value="Ankyrin_rpt"/>
</dbReference>
<gene>
    <name evidence="5" type="ORF">EC847_1328</name>
</gene>
<protein>
    <submittedName>
        <fullName evidence="5">Uncharacterized protein</fullName>
    </submittedName>
</protein>
<sequence>MKIMKYTACICFIFFAHSAIASLTPEVIDAARYGEVKIIKKAIASGIDINETDSHGYTLLILATYHGQYTTVKYLLSQGADPSILDHHGRSALMGAAFKGDLNAAKIILKDPRANINQQNEVGQTAAMYAALFGHKAFLAYLLKQGANLSLSDKKGNSAATLAKQQGNTSLSEWITSQRK</sequence>
<evidence type="ECO:0000256" key="4">
    <source>
        <dbReference type="SAM" id="SignalP"/>
    </source>
</evidence>
<feature type="repeat" description="ANK" evidence="3">
    <location>
        <begin position="122"/>
        <end position="154"/>
    </location>
</feature>